<proteinExistence type="predicted"/>
<protein>
    <submittedName>
        <fullName evidence="1">Uncharacterized protein</fullName>
    </submittedName>
</protein>
<evidence type="ECO:0000313" key="2">
    <source>
        <dbReference type="Proteomes" id="UP000828251"/>
    </source>
</evidence>
<accession>A0A9D3WMK2</accession>
<comment type="caution">
    <text evidence="1">The sequence shown here is derived from an EMBL/GenBank/DDBJ whole genome shotgun (WGS) entry which is preliminary data.</text>
</comment>
<dbReference type="AlphaFoldDB" id="A0A9D3WMK2"/>
<organism evidence="1 2">
    <name type="scientific">Gossypium stocksii</name>
    <dbReference type="NCBI Taxonomy" id="47602"/>
    <lineage>
        <taxon>Eukaryota</taxon>
        <taxon>Viridiplantae</taxon>
        <taxon>Streptophyta</taxon>
        <taxon>Embryophyta</taxon>
        <taxon>Tracheophyta</taxon>
        <taxon>Spermatophyta</taxon>
        <taxon>Magnoliopsida</taxon>
        <taxon>eudicotyledons</taxon>
        <taxon>Gunneridae</taxon>
        <taxon>Pentapetalae</taxon>
        <taxon>rosids</taxon>
        <taxon>malvids</taxon>
        <taxon>Malvales</taxon>
        <taxon>Malvaceae</taxon>
        <taxon>Malvoideae</taxon>
        <taxon>Gossypium</taxon>
    </lineage>
</organism>
<dbReference type="Proteomes" id="UP000828251">
    <property type="component" value="Unassembled WGS sequence"/>
</dbReference>
<dbReference type="EMBL" id="JAIQCV010000001">
    <property type="protein sequence ID" value="KAH1131061.1"/>
    <property type="molecule type" value="Genomic_DNA"/>
</dbReference>
<name>A0A9D3WMK2_9ROSI</name>
<reference evidence="1 2" key="1">
    <citation type="journal article" date="2021" name="Plant Biotechnol. J.">
        <title>Multi-omics assisted identification of the key and species-specific regulatory components of drought-tolerant mechanisms in Gossypium stocksii.</title>
        <authorList>
            <person name="Yu D."/>
            <person name="Ke L."/>
            <person name="Zhang D."/>
            <person name="Wu Y."/>
            <person name="Sun Y."/>
            <person name="Mei J."/>
            <person name="Sun J."/>
            <person name="Sun Y."/>
        </authorList>
    </citation>
    <scope>NUCLEOTIDE SEQUENCE [LARGE SCALE GENOMIC DNA]</scope>
    <source>
        <strain evidence="2">cv. E1</strain>
        <tissue evidence="1">Leaf</tissue>
    </source>
</reference>
<evidence type="ECO:0000313" key="1">
    <source>
        <dbReference type="EMBL" id="KAH1131061.1"/>
    </source>
</evidence>
<gene>
    <name evidence="1" type="ORF">J1N35_002439</name>
</gene>
<sequence length="115" mass="13544">METRDTHIPSFVRWLLQLVNLKEVGRLNWEVTVLALLYREMCWATQLQKNYNRWLHTPSTIMGMFKWMSYVNPRIQEFILVEFLAKSNIWHVKVPLIVRNGGDAQISSSDAPVQV</sequence>
<keyword evidence="2" id="KW-1185">Reference proteome</keyword>